<feature type="binding site" evidence="9">
    <location>
        <position position="260"/>
    </location>
    <ligand>
        <name>Zn(2+)</name>
        <dbReference type="ChEBI" id="CHEBI:29105"/>
    </ligand>
</feature>
<evidence type="ECO:0000256" key="2">
    <source>
        <dbReference type="ARBA" id="ARBA00012925"/>
    </source>
</evidence>
<evidence type="ECO:0000313" key="12">
    <source>
        <dbReference type="EMBL" id="KAA8496656.1"/>
    </source>
</evidence>
<gene>
    <name evidence="12" type="ORF">FVE85_0385</name>
</gene>
<dbReference type="AlphaFoldDB" id="A0A5J4YZB0"/>
<organism evidence="12 13">
    <name type="scientific">Porphyridium purpureum</name>
    <name type="common">Red alga</name>
    <name type="synonym">Porphyridium cruentum</name>
    <dbReference type="NCBI Taxonomy" id="35688"/>
    <lineage>
        <taxon>Eukaryota</taxon>
        <taxon>Rhodophyta</taxon>
        <taxon>Bangiophyceae</taxon>
        <taxon>Porphyridiales</taxon>
        <taxon>Porphyridiaceae</taxon>
        <taxon>Porphyridium</taxon>
    </lineage>
</organism>
<dbReference type="CDD" id="cd00883">
    <property type="entry name" value="beta_CA_cladeA"/>
    <property type="match status" value="2"/>
</dbReference>
<dbReference type="PROSITE" id="PS00704">
    <property type="entry name" value="PROK_CO2_ANHYDRASE_1"/>
    <property type="match status" value="2"/>
</dbReference>
<evidence type="ECO:0000313" key="13">
    <source>
        <dbReference type="Proteomes" id="UP000324585"/>
    </source>
</evidence>
<feature type="binding site" evidence="9">
    <location>
        <position position="204"/>
    </location>
    <ligand>
        <name>Zn(2+)</name>
        <dbReference type="ChEBI" id="CHEBI:29105"/>
    </ligand>
</feature>
<evidence type="ECO:0000256" key="5">
    <source>
        <dbReference type="ARBA" id="ARBA00022833"/>
    </source>
</evidence>
<dbReference type="InterPro" id="IPR015892">
    <property type="entry name" value="Carbonic_anhydrase_CS"/>
</dbReference>
<dbReference type="Proteomes" id="UP000324585">
    <property type="component" value="Unassembled WGS sequence"/>
</dbReference>
<keyword evidence="11" id="KW-0812">Transmembrane</keyword>
<feature type="transmembrane region" description="Helical" evidence="11">
    <location>
        <begin position="63"/>
        <end position="82"/>
    </location>
</feature>
<feature type="binding site" evidence="9">
    <location>
        <position position="263"/>
    </location>
    <ligand>
        <name>Zn(2+)</name>
        <dbReference type="ChEBI" id="CHEBI:29105"/>
    </ligand>
</feature>
<evidence type="ECO:0000256" key="7">
    <source>
        <dbReference type="ARBA" id="ARBA00031969"/>
    </source>
</evidence>
<dbReference type="GO" id="GO:0015976">
    <property type="term" value="P:carbon utilization"/>
    <property type="evidence" value="ECO:0007669"/>
    <property type="project" value="InterPro"/>
</dbReference>
<feature type="region of interest" description="Disordered" evidence="10">
    <location>
        <begin position="88"/>
        <end position="110"/>
    </location>
</feature>
<evidence type="ECO:0000256" key="10">
    <source>
        <dbReference type="SAM" id="MobiDB-lite"/>
    </source>
</evidence>
<evidence type="ECO:0000256" key="4">
    <source>
        <dbReference type="ARBA" id="ARBA00022723"/>
    </source>
</evidence>
<keyword evidence="11" id="KW-1133">Transmembrane helix</keyword>
<name>A0A5J4YZB0_PORPP</name>
<keyword evidence="5 9" id="KW-0862">Zinc</keyword>
<sequence>MTTGFVLAPSGCPPCAKCTGVVNRQSSFVSRPSVGAGAAVAQSRRVVGAAPGSVRKGDVSMNAGLIAGVFGVALGLIPAMVIGKATSKKDVTDQPPAQMGAPPRVVTQDSTMEREFSQRVRARDPSAPTLVKLTSGMGVGSDLDEQFKKLEEDLMSRPVGAAPPGRDSMFANNIAWREAMLEQDPEFFSRLASGQTPEILWIGCSDSRVPANELLNLGPGEVFVHRNIANVCNHTDISFLSVLQYAVQYLKVKRIMVCGHYNCGGCKAGLGSDRLGLIDNWLRHIRDVRRNNAKALSECKSKDEELNRLIELNVLESVHSVVSTTIVQDAWDAGQELIVQGVVYQVANGKLSDIGVVANSLDDVPPVYRTLSPTSKVSEVIADTPILALSEGRLTNQFAAMYDKIYSQKAGDLAAGTDKYFQMNEQWRKAMIAKDKDYFMKNATSQAPEILWIGCSDSRVPANQLLDMPPGAVFVHRNIANMAIHSDMSFLSVLQYAVEYLKVKKVVVCGHYNCGGCNASLGDARLGLIDNWLRHVRDVRRWHQAELSQCKDAEEELSRLIELNVLEQVHNVCSTSIIQEAWDRGQNVEVQGVVYGVGDGILRDMGVVANKSDDISKLYRSKALV</sequence>
<comment type="catalytic activity">
    <reaction evidence="8">
        <text>hydrogencarbonate + H(+) = CO2 + H2O</text>
        <dbReference type="Rhea" id="RHEA:10748"/>
        <dbReference type="ChEBI" id="CHEBI:15377"/>
        <dbReference type="ChEBI" id="CHEBI:15378"/>
        <dbReference type="ChEBI" id="CHEBI:16526"/>
        <dbReference type="ChEBI" id="CHEBI:17544"/>
        <dbReference type="EC" id="4.2.1.1"/>
    </reaction>
</comment>
<keyword evidence="6" id="KW-0456">Lyase</keyword>
<dbReference type="OrthoDB" id="4658at2759"/>
<dbReference type="PANTHER" id="PTHR11002:SF76">
    <property type="entry name" value="CARBONIC ANHYDRASE"/>
    <property type="match status" value="1"/>
</dbReference>
<feature type="binding site" evidence="9">
    <location>
        <position position="206"/>
    </location>
    <ligand>
        <name>Zn(2+)</name>
        <dbReference type="ChEBI" id="CHEBI:29105"/>
    </ligand>
</feature>
<dbReference type="EMBL" id="VRMN01000002">
    <property type="protein sequence ID" value="KAA8496656.1"/>
    <property type="molecule type" value="Genomic_DNA"/>
</dbReference>
<dbReference type="FunFam" id="3.40.1050.10:FF:000001">
    <property type="entry name" value="Carbonic anhydrase"/>
    <property type="match status" value="2"/>
</dbReference>
<comment type="similarity">
    <text evidence="1">Belongs to the beta-class carbonic anhydrase family.</text>
</comment>
<evidence type="ECO:0000256" key="3">
    <source>
        <dbReference type="ARBA" id="ARBA00014628"/>
    </source>
</evidence>
<dbReference type="InterPro" id="IPR001765">
    <property type="entry name" value="Carbonic_anhydrase"/>
</dbReference>
<keyword evidence="4 9" id="KW-0479">Metal-binding</keyword>
<keyword evidence="11" id="KW-0472">Membrane</keyword>
<dbReference type="InterPro" id="IPR036874">
    <property type="entry name" value="Carbonic_anhydrase_sf"/>
</dbReference>
<dbReference type="SUPFAM" id="SSF53056">
    <property type="entry name" value="beta-carbonic anhydrase, cab"/>
    <property type="match status" value="2"/>
</dbReference>
<dbReference type="PROSITE" id="PS00705">
    <property type="entry name" value="PROK_CO2_ANHYDRASE_2"/>
    <property type="match status" value="2"/>
</dbReference>
<protein>
    <recommendedName>
        <fullName evidence="3">Carbonic anhydrase</fullName>
        <ecNumber evidence="2">4.2.1.1</ecNumber>
    </recommendedName>
    <alternativeName>
        <fullName evidence="7">Carbonate dehydratase</fullName>
    </alternativeName>
</protein>
<comment type="caution">
    <text evidence="12">The sequence shown here is derived from an EMBL/GenBank/DDBJ whole genome shotgun (WGS) entry which is preliminary data.</text>
</comment>
<keyword evidence="13" id="KW-1185">Reference proteome</keyword>
<evidence type="ECO:0000256" key="6">
    <source>
        <dbReference type="ARBA" id="ARBA00023239"/>
    </source>
</evidence>
<dbReference type="GO" id="GO:0004089">
    <property type="term" value="F:carbonate dehydratase activity"/>
    <property type="evidence" value="ECO:0007669"/>
    <property type="project" value="UniProtKB-EC"/>
</dbReference>
<dbReference type="Pfam" id="PF00484">
    <property type="entry name" value="Pro_CA"/>
    <property type="match status" value="2"/>
</dbReference>
<dbReference type="EC" id="4.2.1.1" evidence="2"/>
<accession>A0A5J4YZB0</accession>
<dbReference type="Gene3D" id="3.40.1050.10">
    <property type="entry name" value="Carbonic anhydrase"/>
    <property type="match status" value="2"/>
</dbReference>
<comment type="cofactor">
    <cofactor evidence="9">
        <name>Zn(2+)</name>
        <dbReference type="ChEBI" id="CHEBI:29105"/>
    </cofactor>
    <text evidence="9">Binds 1 zinc ion per subunit.</text>
</comment>
<proteinExistence type="inferred from homology"/>
<evidence type="ECO:0000256" key="1">
    <source>
        <dbReference type="ARBA" id="ARBA00006217"/>
    </source>
</evidence>
<evidence type="ECO:0000256" key="9">
    <source>
        <dbReference type="PIRSR" id="PIRSR601765-1"/>
    </source>
</evidence>
<evidence type="ECO:0000256" key="8">
    <source>
        <dbReference type="ARBA" id="ARBA00048348"/>
    </source>
</evidence>
<reference evidence="13" key="1">
    <citation type="journal article" date="2019" name="Nat. Commun.">
        <title>Expansion of phycobilisome linker gene families in mesophilic red algae.</title>
        <authorList>
            <person name="Lee J."/>
            <person name="Kim D."/>
            <person name="Bhattacharya D."/>
            <person name="Yoon H.S."/>
        </authorList>
    </citation>
    <scope>NUCLEOTIDE SEQUENCE [LARGE SCALE GENOMIC DNA]</scope>
    <source>
        <strain evidence="13">CCMP 1328</strain>
    </source>
</reference>
<dbReference type="GO" id="GO:0008270">
    <property type="term" value="F:zinc ion binding"/>
    <property type="evidence" value="ECO:0007669"/>
    <property type="project" value="InterPro"/>
</dbReference>
<dbReference type="SMART" id="SM00947">
    <property type="entry name" value="Pro_CA"/>
    <property type="match status" value="2"/>
</dbReference>
<evidence type="ECO:0000256" key="11">
    <source>
        <dbReference type="SAM" id="Phobius"/>
    </source>
</evidence>
<dbReference type="PANTHER" id="PTHR11002">
    <property type="entry name" value="CARBONIC ANHYDRASE"/>
    <property type="match status" value="1"/>
</dbReference>